<dbReference type="KEGG" id="naer:MJ1_0273"/>
<protein>
    <submittedName>
        <fullName evidence="1">Uncharacterized protein</fullName>
    </submittedName>
</protein>
<dbReference type="Proteomes" id="UP001055553">
    <property type="component" value="Chromosome"/>
</dbReference>
<proteinExistence type="predicted"/>
<dbReference type="GeneID" id="74568224"/>
<accession>A0A915SK55</accession>
<sequence>MSEKIKRSDMDILIDSLNFSIKNNRKIGNLDEFLSIERKKLNITSERILHSLSKFEKIGIIKIFKIINNQYYILSKIDNSVIDNEYEKILIKTELKDEYFDRRTKYMSILFLLYNNSDNSVIDYQEIVEKIINIEYTTKKSIDYYFNKLINDDLISYADKGNIKILLINQYKYRNLFDTLEREYYIKSYILLNNTKNSV</sequence>
<keyword evidence="2" id="KW-1185">Reference proteome</keyword>
<gene>
    <name evidence="1" type="ORF">MJ1_0273</name>
</gene>
<reference evidence="2" key="1">
    <citation type="journal article" date="2022" name="Int. J. Syst. Evol. Microbiol.">
        <title>Nanobdella aerobiophila gen. nov., sp. nov., a thermoacidophilic, obligate ectosymbiotic archaeon, and proposal of Nanobdellaceae fam. nov., Nanobdellales ord. nov. and Nanobdellia class. nov.</title>
        <authorList>
            <person name="Kato S."/>
            <person name="Ogasawara A."/>
            <person name="Itoh T."/>
            <person name="Sakai H.D."/>
            <person name="Shimizu M."/>
            <person name="Yuki M."/>
            <person name="Kaneko M."/>
            <person name="Takashina T."/>
            <person name="Ohkuma M."/>
        </authorList>
    </citation>
    <scope>NUCLEOTIDE SEQUENCE [LARGE SCALE GENOMIC DNA]</scope>
    <source>
        <strain evidence="2">MJ1</strain>
    </source>
</reference>
<evidence type="ECO:0000313" key="2">
    <source>
        <dbReference type="Proteomes" id="UP001055553"/>
    </source>
</evidence>
<evidence type="ECO:0000313" key="1">
    <source>
        <dbReference type="EMBL" id="BBL45443.1"/>
    </source>
</evidence>
<dbReference type="EMBL" id="AP019769">
    <property type="protein sequence ID" value="BBL45443.1"/>
    <property type="molecule type" value="Genomic_DNA"/>
</dbReference>
<organism evidence="1 2">
    <name type="scientific">Nanobdella aerobiophila</name>
    <dbReference type="NCBI Taxonomy" id="2586965"/>
    <lineage>
        <taxon>Archaea</taxon>
        <taxon>Nanobdellota</taxon>
        <taxon>Nanobdellia</taxon>
        <taxon>Nanobdellales</taxon>
        <taxon>Nanobdellaceae</taxon>
        <taxon>Nanobdella</taxon>
    </lineage>
</organism>
<dbReference type="RefSeq" id="WP_258393475.1">
    <property type="nucleotide sequence ID" value="NZ_AP019769.1"/>
</dbReference>
<dbReference type="AlphaFoldDB" id="A0A915SK55"/>
<name>A0A915SK55_9ARCH</name>